<dbReference type="PROSITE" id="PS50297">
    <property type="entry name" value="ANK_REP_REGION"/>
    <property type="match status" value="6"/>
</dbReference>
<keyword evidence="1" id="KW-0677">Repeat</keyword>
<feature type="repeat" description="ANK" evidence="2">
    <location>
        <begin position="1162"/>
        <end position="1194"/>
    </location>
</feature>
<dbReference type="InterPro" id="IPR031359">
    <property type="entry name" value="NACHT_N"/>
</dbReference>
<evidence type="ECO:0000256" key="3">
    <source>
        <dbReference type="SAM" id="Phobius"/>
    </source>
</evidence>
<evidence type="ECO:0000259" key="5">
    <source>
        <dbReference type="Pfam" id="PF24883"/>
    </source>
</evidence>
<proteinExistence type="predicted"/>
<dbReference type="OrthoDB" id="194358at2759"/>
<feature type="transmembrane region" description="Helical" evidence="3">
    <location>
        <begin position="1508"/>
        <end position="1531"/>
    </location>
</feature>
<keyword evidence="3" id="KW-0812">Transmembrane</keyword>
<name>G9NUB0_HYPAI</name>
<feature type="repeat" description="ANK" evidence="2">
    <location>
        <begin position="1023"/>
        <end position="1055"/>
    </location>
</feature>
<dbReference type="Proteomes" id="UP000005426">
    <property type="component" value="Unassembled WGS sequence"/>
</dbReference>
<dbReference type="InterPro" id="IPR002110">
    <property type="entry name" value="Ankyrin_rpt"/>
</dbReference>
<dbReference type="InterPro" id="IPR036770">
    <property type="entry name" value="Ankyrin_rpt-contain_sf"/>
</dbReference>
<feature type="domain" description="NWD NACHT-NTPase N-terminal" evidence="4">
    <location>
        <begin position="65"/>
        <end position="285"/>
    </location>
</feature>
<dbReference type="eggNOG" id="KOG4177">
    <property type="taxonomic scope" value="Eukaryota"/>
</dbReference>
<comment type="caution">
    <text evidence="6">The sequence shown here is derived from an EMBL/GenBank/DDBJ whole genome shotgun (WGS) entry which is preliminary data.</text>
</comment>
<dbReference type="KEGG" id="tatv:25783306"/>
<protein>
    <submittedName>
        <fullName evidence="6">Uncharacterized protein</fullName>
    </submittedName>
</protein>
<dbReference type="Gene3D" id="1.25.40.20">
    <property type="entry name" value="Ankyrin repeat-containing domain"/>
    <property type="match status" value="5"/>
</dbReference>
<feature type="domain" description="Nephrocystin 3-like N-terminal" evidence="5">
    <location>
        <begin position="364"/>
        <end position="535"/>
    </location>
</feature>
<dbReference type="PROSITE" id="PS50088">
    <property type="entry name" value="ANK_REPEAT"/>
    <property type="match status" value="6"/>
</dbReference>
<dbReference type="Gene3D" id="3.40.50.300">
    <property type="entry name" value="P-loop containing nucleotide triphosphate hydrolases"/>
    <property type="match status" value="1"/>
</dbReference>
<dbReference type="Pfam" id="PF12796">
    <property type="entry name" value="Ank_2"/>
    <property type="match status" value="4"/>
</dbReference>
<dbReference type="HOGENOM" id="CLU_000288_34_23_1"/>
<dbReference type="InterPro" id="IPR056884">
    <property type="entry name" value="NPHP3-like_N"/>
</dbReference>
<dbReference type="GeneID" id="25783306"/>
<evidence type="ECO:0000259" key="4">
    <source>
        <dbReference type="Pfam" id="PF17100"/>
    </source>
</evidence>
<feature type="repeat" description="ANK" evidence="2">
    <location>
        <begin position="956"/>
        <end position="988"/>
    </location>
</feature>
<reference evidence="6 7" key="1">
    <citation type="journal article" date="2011" name="Genome Biol.">
        <title>Comparative genome sequence analysis underscores mycoparasitism as the ancestral life style of Trichoderma.</title>
        <authorList>
            <person name="Kubicek C.P."/>
            <person name="Herrera-Estrella A."/>
            <person name="Seidl-Seiboth V."/>
            <person name="Martinez D.A."/>
            <person name="Druzhinina I.S."/>
            <person name="Thon M."/>
            <person name="Zeilinger S."/>
            <person name="Casas-Flores S."/>
            <person name="Horwitz B.A."/>
            <person name="Mukherjee P.K."/>
            <person name="Mukherjee M."/>
            <person name="Kredics L."/>
            <person name="Alcaraz L.D."/>
            <person name="Aerts A."/>
            <person name="Antal Z."/>
            <person name="Atanasova L."/>
            <person name="Cervantes-Badillo M.G."/>
            <person name="Challacombe J."/>
            <person name="Chertkov O."/>
            <person name="McCluskey K."/>
            <person name="Coulpier F."/>
            <person name="Deshpande N."/>
            <person name="von Doehren H."/>
            <person name="Ebbole D.J."/>
            <person name="Esquivel-Naranjo E.U."/>
            <person name="Fekete E."/>
            <person name="Flipphi M."/>
            <person name="Glaser F."/>
            <person name="Gomez-Rodriguez E.Y."/>
            <person name="Gruber S."/>
            <person name="Han C."/>
            <person name="Henrissat B."/>
            <person name="Hermosa R."/>
            <person name="Hernandez-Onate M."/>
            <person name="Karaffa L."/>
            <person name="Kosti I."/>
            <person name="Le Crom S."/>
            <person name="Lindquist E."/>
            <person name="Lucas S."/>
            <person name="Luebeck M."/>
            <person name="Luebeck P.S."/>
            <person name="Margeot A."/>
            <person name="Metz B."/>
            <person name="Misra M."/>
            <person name="Nevalainen H."/>
            <person name="Omann M."/>
            <person name="Packer N."/>
            <person name="Perrone G."/>
            <person name="Uresti-Rivera E.E."/>
            <person name="Salamov A."/>
            <person name="Schmoll M."/>
            <person name="Seiboth B."/>
            <person name="Shapiro H."/>
            <person name="Sukno S."/>
            <person name="Tamayo-Ramos J.A."/>
            <person name="Tisch D."/>
            <person name="Wiest A."/>
            <person name="Wilkinson H.H."/>
            <person name="Zhang M."/>
            <person name="Coutinho P.M."/>
            <person name="Kenerley C.M."/>
            <person name="Monte E."/>
            <person name="Baker S.E."/>
            <person name="Grigoriev I.V."/>
        </authorList>
    </citation>
    <scope>NUCLEOTIDE SEQUENCE [LARGE SCALE GENOMIC DNA]</scope>
    <source>
        <strain evidence="7">ATCC 20476 / IMI 206040</strain>
    </source>
</reference>
<evidence type="ECO:0000313" key="7">
    <source>
        <dbReference type="Proteomes" id="UP000005426"/>
    </source>
</evidence>
<organism evidence="6 7">
    <name type="scientific">Hypocrea atroviridis (strain ATCC 20476 / IMI 206040)</name>
    <name type="common">Trichoderma atroviride</name>
    <dbReference type="NCBI Taxonomy" id="452589"/>
    <lineage>
        <taxon>Eukaryota</taxon>
        <taxon>Fungi</taxon>
        <taxon>Dikarya</taxon>
        <taxon>Ascomycota</taxon>
        <taxon>Pezizomycotina</taxon>
        <taxon>Sordariomycetes</taxon>
        <taxon>Hypocreomycetidae</taxon>
        <taxon>Hypocreales</taxon>
        <taxon>Hypocreaceae</taxon>
        <taxon>Trichoderma</taxon>
    </lineage>
</organism>
<keyword evidence="3" id="KW-0472">Membrane</keyword>
<evidence type="ECO:0000256" key="2">
    <source>
        <dbReference type="PROSITE-ProRule" id="PRU00023"/>
    </source>
</evidence>
<feature type="repeat" description="ANK" evidence="2">
    <location>
        <begin position="885"/>
        <end position="917"/>
    </location>
</feature>
<feature type="repeat" description="ANK" evidence="2">
    <location>
        <begin position="1093"/>
        <end position="1128"/>
    </location>
</feature>
<feature type="repeat" description="ANK" evidence="2">
    <location>
        <begin position="923"/>
        <end position="955"/>
    </location>
</feature>
<dbReference type="Pfam" id="PF24883">
    <property type="entry name" value="NPHP3_N"/>
    <property type="match status" value="1"/>
</dbReference>
<dbReference type="Pfam" id="PF17100">
    <property type="entry name" value="NACHT_N"/>
    <property type="match status" value="1"/>
</dbReference>
<evidence type="ECO:0000313" key="6">
    <source>
        <dbReference type="EMBL" id="EHK45643.1"/>
    </source>
</evidence>
<accession>G9NUB0</accession>
<dbReference type="PANTHER" id="PTHR10039">
    <property type="entry name" value="AMELOGENIN"/>
    <property type="match status" value="1"/>
</dbReference>
<dbReference type="SMART" id="SM00248">
    <property type="entry name" value="ANK"/>
    <property type="match status" value="14"/>
</dbReference>
<dbReference type="Pfam" id="PF00023">
    <property type="entry name" value="Ank"/>
    <property type="match status" value="2"/>
</dbReference>
<evidence type="ECO:0000256" key="1">
    <source>
        <dbReference type="ARBA" id="ARBA00022737"/>
    </source>
</evidence>
<keyword evidence="7" id="KW-1185">Reference proteome</keyword>
<sequence length="1541" mass="171435">MSLLKAGFRDRLKERIRDRSQDKHQIDASKPVSRVFSGRLIAENAPHIPVLANPSHDCQDTPIRELWNVAYEKLRVEDAQLVEKYEASLKESLCANLDCGASSKTSTRDWMDTILKNKVQETQANIWKLTFRSSEIQLTEAIPKVLGVLKLVNDFVTAAVSSNPSASLAWAGVGVLLPLFLNPIEQASDLADGLEYISSLIVQSRMREDLYHRRYELNSLSEASTTSKAIYKNTLEELYRQILRFQVTSYCYYTHNEASRFGRDFVKRDDWSDLIGKIRTQDSHFIKINQLWRENQYNDECVAAQQRHQESMNSLTVVGAELSGLRKAVEDANSKSDHQSLMRWLCGIDPSPIYNAALNRHEAGTSEWLLRRNEKFSTWIKISSTFIWLHGKAGSGKSILSTSVIKHLKDKYDDDSSVAVAYFYFSFSDLKKQERDGMLKSLIKQICCQRPNMPDSVRKLREYKSQDAQPPTGVLEESLLDAMCGFAATYIVIDALDECPKFKGERAELMKSLNRILTTTTAAKTCNLHLFCTSRMELDISIEFRGHLSRPEAAEVDLSCCKEEMEQDISQYIDTALLSADFNSWPQTIRTEVKEELIKKADGMFQYVRCQFDNLQRFRSPAEIRRALEQLPQGLDETYERILRSIDPVYQTQAASCLKWLAFSLCTLTVDELAEIFILRPENDTMIDEDDRVFNSEDVLVYLHGLIIVEMDRETKYVRLSHYSIKEYLVSGRVCKDLASAFSLTDTGAHIWIARSSLAYVLHAGVTCKVVENLEKFKSDPRGNCNSIHRDTLKWYTAANWPGHLEMVPRKSWPTEVVKMANSALSVGSKGLTITLLASRRESDRNGPERLWHPYYFTARSGYSQLTELLLSDGPSTGAYLTQEDMDTMLQLATEAGSKELVRALLDRGAAVNAEKVNIGYATTGEALQKAVRHGHLDIVRTFLESGVDVNAQCGRRGSALEAAAGQDGLEMLELLIDHGADINGPNAREVLFSAATRKDNTRHLEFLLAKGADINMRGTGDHAKTALHQAASWGNWDNFDLLLQRGADINIGGKDGFPLHGLARNGDDVDGALDRMRRLMEMGADLEAQCEGSGTALHFACHSSETSAIRIAQFLVDSGADVNAVGGLFGTPLQACAMLGKMELAEWLLANKADVNLQGGYHGSALQAACSHAKLELVQLLLAHGAEVNAQGGEFGNALQAACSCYDPAALVRLLLQSGADVNAVGGRFGTALQAAAAASKMYSDDAHMEIIRLLLEHGANVNIQGGQYGNALNAAAAAAAPNMKLLQLLLDHGADANQVSGQYGTALHNALEMPRAGWIWHDGFKDWCIGKIRFLLKNGADINFSSGEYGLPLQSACAHSDDFYLTVHVRRIDAATETVKFLLDLEPPIDVDAHSGIFGTALQAAAYSGLAESISLLLDRGARVACHEWCGKYGSALNAAVIKGHWNIVHLLREAGAKPDCYSMQRPDEEWLLKVRQEDGPGAEERYRKFWELEKPIQEQTLFSRLSLLVAVYLSWLLVPFQLFISFPLTKSISQKKRE</sequence>
<dbReference type="SUPFAM" id="SSF48403">
    <property type="entry name" value="Ankyrin repeat"/>
    <property type="match status" value="3"/>
</dbReference>
<keyword evidence="2" id="KW-0040">ANK repeat</keyword>
<dbReference type="STRING" id="452589.G9NUB0"/>
<dbReference type="OMA" id="HRRYELN"/>
<dbReference type="EMBL" id="ABDG02000023">
    <property type="protein sequence ID" value="EHK45643.1"/>
    <property type="molecule type" value="Genomic_DNA"/>
</dbReference>
<dbReference type="SUPFAM" id="SSF52540">
    <property type="entry name" value="P-loop containing nucleoside triphosphate hydrolases"/>
    <property type="match status" value="1"/>
</dbReference>
<gene>
    <name evidence="6" type="ORF">TRIATDRAFT_317789</name>
</gene>
<dbReference type="PANTHER" id="PTHR10039:SF16">
    <property type="entry name" value="GPI INOSITOL-DEACYLASE"/>
    <property type="match status" value="1"/>
</dbReference>
<keyword evidence="3" id="KW-1133">Transmembrane helix</keyword>
<dbReference type="InterPro" id="IPR027417">
    <property type="entry name" value="P-loop_NTPase"/>
</dbReference>